<dbReference type="PANTHER" id="PTHR37535">
    <property type="entry name" value="FLUG DOMAIN PROTEIN"/>
    <property type="match status" value="1"/>
</dbReference>
<accession>A0A9W9WX86</accession>
<reference evidence="1" key="1">
    <citation type="submission" date="2022-12" db="EMBL/GenBank/DDBJ databases">
        <authorList>
            <person name="Petersen C."/>
        </authorList>
    </citation>
    <scope>NUCLEOTIDE SEQUENCE</scope>
    <source>
        <strain evidence="1">IBT 17660</strain>
    </source>
</reference>
<evidence type="ECO:0000313" key="2">
    <source>
        <dbReference type="Proteomes" id="UP001147760"/>
    </source>
</evidence>
<comment type="caution">
    <text evidence="1">The sequence shown here is derived from an EMBL/GenBank/DDBJ whole genome shotgun (WGS) entry which is preliminary data.</text>
</comment>
<dbReference type="Proteomes" id="UP001147760">
    <property type="component" value="Unassembled WGS sequence"/>
</dbReference>
<keyword evidence="2" id="KW-1185">Reference proteome</keyword>
<dbReference type="EMBL" id="JAPWDO010000003">
    <property type="protein sequence ID" value="KAJ5478449.1"/>
    <property type="molecule type" value="Genomic_DNA"/>
</dbReference>
<organism evidence="1 2">
    <name type="scientific">Penicillium desertorum</name>
    <dbReference type="NCBI Taxonomy" id="1303715"/>
    <lineage>
        <taxon>Eukaryota</taxon>
        <taxon>Fungi</taxon>
        <taxon>Dikarya</taxon>
        <taxon>Ascomycota</taxon>
        <taxon>Pezizomycotina</taxon>
        <taxon>Eurotiomycetes</taxon>
        <taxon>Eurotiomycetidae</taxon>
        <taxon>Eurotiales</taxon>
        <taxon>Aspergillaceae</taxon>
        <taxon>Penicillium</taxon>
    </lineage>
</organism>
<gene>
    <name evidence="1" type="ORF">N7530_003958</name>
</gene>
<protein>
    <submittedName>
        <fullName evidence="1">Uncharacterized protein</fullName>
    </submittedName>
</protein>
<proteinExistence type="predicted"/>
<evidence type="ECO:0000313" key="1">
    <source>
        <dbReference type="EMBL" id="KAJ5478449.1"/>
    </source>
</evidence>
<dbReference type="AlphaFoldDB" id="A0A9W9WX86"/>
<dbReference type="PANTHER" id="PTHR37535:SF3">
    <property type="entry name" value="FLUG DOMAIN-CONTAINING PROTEIN"/>
    <property type="match status" value="1"/>
</dbReference>
<sequence>MLKLPSAEMDKDGLSLDDLTVLMTQLWCRDFYEYRGQPTDRTPILLYCFTSARTGEVHESTARRARARESPEEESDEALEARVMAAYYKELLIHGFYEIYKNSVPLFFNLLTFSLPLASADRAFRDYSSIEEILNVTEAYGVNCSENQILEVIYFADSVRDVPLFRQFGELQIDKYTGKARGAGAFRKEFANLGHCGGYTRNVTVHQKHSEAARIKFTDRRTTSELLVGVSISKIITAWDYIIIHNFSIKAKFKFQDRKNIRDLDLAIRSLGLQLLDTEDNVLKPELQLQQRRSLTERDRL</sequence>
<dbReference type="OrthoDB" id="4357582at2759"/>
<name>A0A9W9WX86_9EURO</name>
<reference evidence="1" key="2">
    <citation type="journal article" date="2023" name="IMA Fungus">
        <title>Comparative genomic study of the Penicillium genus elucidates a diverse pangenome and 15 lateral gene transfer events.</title>
        <authorList>
            <person name="Petersen C."/>
            <person name="Sorensen T."/>
            <person name="Nielsen M.R."/>
            <person name="Sondergaard T.E."/>
            <person name="Sorensen J.L."/>
            <person name="Fitzpatrick D.A."/>
            <person name="Frisvad J.C."/>
            <person name="Nielsen K.L."/>
        </authorList>
    </citation>
    <scope>NUCLEOTIDE SEQUENCE</scope>
    <source>
        <strain evidence="1">IBT 17660</strain>
    </source>
</reference>